<organism evidence="1 2">
    <name type="scientific">Gymnopus androsaceus JB14</name>
    <dbReference type="NCBI Taxonomy" id="1447944"/>
    <lineage>
        <taxon>Eukaryota</taxon>
        <taxon>Fungi</taxon>
        <taxon>Dikarya</taxon>
        <taxon>Basidiomycota</taxon>
        <taxon>Agaricomycotina</taxon>
        <taxon>Agaricomycetes</taxon>
        <taxon>Agaricomycetidae</taxon>
        <taxon>Agaricales</taxon>
        <taxon>Marasmiineae</taxon>
        <taxon>Omphalotaceae</taxon>
        <taxon>Gymnopus</taxon>
    </lineage>
</organism>
<reference evidence="1" key="1">
    <citation type="journal article" date="2019" name="Environ. Microbiol.">
        <title>Fungal ecological strategies reflected in gene transcription - a case study of two litter decomposers.</title>
        <authorList>
            <person name="Barbi F."/>
            <person name="Kohler A."/>
            <person name="Barry K."/>
            <person name="Baskaran P."/>
            <person name="Daum C."/>
            <person name="Fauchery L."/>
            <person name="Ihrmark K."/>
            <person name="Kuo A."/>
            <person name="LaButti K."/>
            <person name="Lipzen A."/>
            <person name="Morin E."/>
            <person name="Grigoriev I.V."/>
            <person name="Henrissat B."/>
            <person name="Lindahl B."/>
            <person name="Martin F."/>
        </authorList>
    </citation>
    <scope>NUCLEOTIDE SEQUENCE</scope>
    <source>
        <strain evidence="1">JB14</strain>
    </source>
</reference>
<proteinExistence type="predicted"/>
<protein>
    <submittedName>
        <fullName evidence="1">Uncharacterized protein</fullName>
    </submittedName>
</protein>
<dbReference type="AlphaFoldDB" id="A0A6A4HNG1"/>
<gene>
    <name evidence="1" type="ORF">BT96DRAFT_994759</name>
</gene>
<sequence>MLNLQNPQLHDISRHSLFSLLTVNRAFHDITLPVFYRSCVLHFSNQDRSGAARIESWLKESSAILSFIRNITIAGGQVGYYNPPRGIVLAPAAENTTKWNCVTQLLGKISRLASFTFDYPEQMPIILLDALHKHHPSAHLHIRNWRRSSTSNPVVEPAEEALAHSPCLRSLHGHFITGGPDADFRNEAFDRIAKLSPNLVAISRTSRAQGGCVHYFIGRAKIQKRARKAQKFAVKTPRRKAIKSLRMNFANADTLTDLGSYMDLGQLTSLGDIELTSDFFRLAVEDQTYKLSSLKHLDLNLTSRRSSRDYPATESAFTLFLAEGCGALKSLSIVIETSRPWGPILSTILLYQGFLLDKLSLHQVQGVKRACLTLDEVSEICHSCPGLSSLGLDIDRTVERKAESAYYAILCQFSNLRKLKIYMDSGMHPFAHKKFALEVWEGVSQRTGLTQTVRLRELILCIGEQDVTVFHGYPSPGARSLAASRERVRVKRSERDDRPAEVDVTITSVDNLLRGTAL</sequence>
<accession>A0A6A4HNG1</accession>
<dbReference type="OrthoDB" id="2870900at2759"/>
<name>A0A6A4HNG1_9AGAR</name>
<keyword evidence="2" id="KW-1185">Reference proteome</keyword>
<evidence type="ECO:0000313" key="1">
    <source>
        <dbReference type="EMBL" id="KAE9398557.1"/>
    </source>
</evidence>
<dbReference type="Proteomes" id="UP000799118">
    <property type="component" value="Unassembled WGS sequence"/>
</dbReference>
<evidence type="ECO:0000313" key="2">
    <source>
        <dbReference type="Proteomes" id="UP000799118"/>
    </source>
</evidence>
<dbReference type="EMBL" id="ML769481">
    <property type="protein sequence ID" value="KAE9398557.1"/>
    <property type="molecule type" value="Genomic_DNA"/>
</dbReference>